<dbReference type="PANTHER" id="PTHR10534:SF2">
    <property type="entry name" value="PYRIDOXAL KINASE"/>
    <property type="match status" value="1"/>
</dbReference>
<dbReference type="NCBIfam" id="NF004398">
    <property type="entry name" value="PRK05756.1"/>
    <property type="match status" value="1"/>
</dbReference>
<feature type="binding site" evidence="10">
    <location>
        <position position="8"/>
    </location>
    <ligand>
        <name>substrate</name>
    </ligand>
</feature>
<feature type="binding site" evidence="10">
    <location>
        <position position="221"/>
    </location>
    <ligand>
        <name>substrate</name>
    </ligand>
</feature>
<dbReference type="InterPro" id="IPR013749">
    <property type="entry name" value="PM/HMP-P_kinase-1"/>
</dbReference>
<feature type="domain" description="Pyridoxamine kinase/Phosphomethylpyrimidine kinase" evidence="11">
    <location>
        <begin position="76"/>
        <end position="253"/>
    </location>
</feature>
<evidence type="ECO:0000256" key="7">
    <source>
        <dbReference type="ARBA" id="ARBA00022842"/>
    </source>
</evidence>
<evidence type="ECO:0000256" key="6">
    <source>
        <dbReference type="ARBA" id="ARBA00022840"/>
    </source>
</evidence>
<dbReference type="PANTHER" id="PTHR10534">
    <property type="entry name" value="PYRIDOXAL KINASE"/>
    <property type="match status" value="1"/>
</dbReference>
<dbReference type="AlphaFoldDB" id="A0A377SV42"/>
<evidence type="ECO:0000256" key="1">
    <source>
        <dbReference type="ARBA" id="ARBA00005210"/>
    </source>
</evidence>
<dbReference type="Gene3D" id="3.40.1190.20">
    <property type="match status" value="1"/>
</dbReference>
<evidence type="ECO:0000256" key="2">
    <source>
        <dbReference type="ARBA" id="ARBA00011738"/>
    </source>
</evidence>
<dbReference type="GO" id="GO:0005829">
    <property type="term" value="C:cytosol"/>
    <property type="evidence" value="ECO:0007669"/>
    <property type="project" value="TreeGrafter"/>
</dbReference>
<evidence type="ECO:0000313" key="15">
    <source>
        <dbReference type="Proteomes" id="UP000295794"/>
    </source>
</evidence>
<dbReference type="UniPathway" id="UPA01068">
    <property type="reaction ID" value="UER00298"/>
</dbReference>
<dbReference type="HAMAP" id="MF_01639">
    <property type="entry name" value="PdxY"/>
    <property type="match status" value="1"/>
</dbReference>
<reference evidence="12 14" key="1">
    <citation type="submission" date="2018-06" db="EMBL/GenBank/DDBJ databases">
        <authorList>
            <consortium name="Pathogen Informatics"/>
            <person name="Doyle S."/>
        </authorList>
    </citation>
    <scope>NUCLEOTIDE SEQUENCE [LARGE SCALE GENOMIC DNA]</scope>
    <source>
        <strain evidence="12 14">NCTC11159</strain>
    </source>
</reference>
<comment type="subunit">
    <text evidence="2 10">Homodimer.</text>
</comment>
<proteinExistence type="inferred from homology"/>
<evidence type="ECO:0000256" key="3">
    <source>
        <dbReference type="ARBA" id="ARBA00022679"/>
    </source>
</evidence>
<keyword evidence="15" id="KW-1185">Reference proteome</keyword>
<dbReference type="GO" id="GO:0008478">
    <property type="term" value="F:pyridoxal kinase activity"/>
    <property type="evidence" value="ECO:0007669"/>
    <property type="project" value="UniProtKB-UniRule"/>
</dbReference>
<keyword evidence="5 10" id="KW-0418">Kinase</keyword>
<dbReference type="NCBIfam" id="TIGR00687">
    <property type="entry name" value="pyridox_kin"/>
    <property type="match status" value="1"/>
</dbReference>
<dbReference type="RefSeq" id="WP_115230193.1">
    <property type="nucleotide sequence ID" value="NZ_CAWOLO010000012.1"/>
</dbReference>
<evidence type="ECO:0000313" key="12">
    <source>
        <dbReference type="EMBL" id="STR45924.1"/>
    </source>
</evidence>
<evidence type="ECO:0000256" key="8">
    <source>
        <dbReference type="ARBA" id="ARBA00049293"/>
    </source>
</evidence>
<keyword evidence="7 10" id="KW-0460">Magnesium</keyword>
<dbReference type="CDD" id="cd01173">
    <property type="entry name" value="pyridoxal_pyridoxamine_kinase"/>
    <property type="match status" value="1"/>
</dbReference>
<evidence type="ECO:0000259" key="11">
    <source>
        <dbReference type="Pfam" id="PF08543"/>
    </source>
</evidence>
<dbReference type="GO" id="GO:0000287">
    <property type="term" value="F:magnesium ion binding"/>
    <property type="evidence" value="ECO:0007669"/>
    <property type="project" value="UniProtKB-UniRule"/>
</dbReference>
<dbReference type="EC" id="2.7.1.35" evidence="10"/>
<accession>A0A377SV42</accession>
<protein>
    <recommendedName>
        <fullName evidence="10">Pyridoxal kinase PdxY</fullName>
        <shortName evidence="10">PL kinase</shortName>
        <ecNumber evidence="10">2.7.1.35</ecNumber>
    </recommendedName>
</protein>
<keyword evidence="6 10" id="KW-0067">ATP-binding</keyword>
<dbReference type="EMBL" id="SMBT01000012">
    <property type="protein sequence ID" value="TCU83359.1"/>
    <property type="molecule type" value="Genomic_DNA"/>
</dbReference>
<feature type="binding site" evidence="10">
    <location>
        <position position="147"/>
    </location>
    <ligand>
        <name>ATP</name>
        <dbReference type="ChEBI" id="CHEBI:30616"/>
    </ligand>
</feature>
<gene>
    <name evidence="10 12" type="primary">pdxY</name>
    <name evidence="13" type="ORF">EV682_11282</name>
    <name evidence="12" type="ORF">NCTC11159_04516</name>
</gene>
<dbReference type="InterPro" id="IPR029056">
    <property type="entry name" value="Ribokinase-like"/>
</dbReference>
<comment type="caution">
    <text evidence="10">Lacks conserved residue(s) required for the propagation of feature annotation.</text>
</comment>
<organism evidence="12 14">
    <name type="scientific">Iodobacter fluviatilis</name>
    <dbReference type="NCBI Taxonomy" id="537"/>
    <lineage>
        <taxon>Bacteria</taxon>
        <taxon>Pseudomonadati</taxon>
        <taxon>Pseudomonadota</taxon>
        <taxon>Betaproteobacteria</taxon>
        <taxon>Neisseriales</taxon>
        <taxon>Chitinibacteraceae</taxon>
        <taxon>Iodobacter</taxon>
    </lineage>
</organism>
<name>A0A377SV42_9NEIS</name>
<dbReference type="Pfam" id="PF08543">
    <property type="entry name" value="Phos_pyr_kin"/>
    <property type="match status" value="1"/>
</dbReference>
<dbReference type="OrthoDB" id="9800808at2"/>
<comment type="pathway">
    <text evidence="1 10">Cofactor metabolism; pyridoxal 5'-phosphate salvage; pyridoxal 5'-phosphate from pyridoxal: step 1/1.</text>
</comment>
<reference evidence="13 15" key="2">
    <citation type="submission" date="2019-03" db="EMBL/GenBank/DDBJ databases">
        <title>Genomic Encyclopedia of Type Strains, Phase IV (KMG-IV): sequencing the most valuable type-strain genomes for metagenomic binning, comparative biology and taxonomic classification.</title>
        <authorList>
            <person name="Goeker M."/>
        </authorList>
    </citation>
    <scope>NUCLEOTIDE SEQUENCE [LARGE SCALE GENOMIC DNA]</scope>
    <source>
        <strain evidence="13 15">DSM 3764</strain>
    </source>
</reference>
<feature type="binding site" evidence="10">
    <location>
        <position position="110"/>
    </location>
    <ligand>
        <name>ATP</name>
        <dbReference type="ChEBI" id="CHEBI:30616"/>
    </ligand>
</feature>
<comment type="cofactor">
    <cofactor evidence="10">
        <name>Mg(2+)</name>
        <dbReference type="ChEBI" id="CHEBI:18420"/>
    </cofactor>
</comment>
<keyword evidence="4 10" id="KW-0547">Nucleotide-binding</keyword>
<evidence type="ECO:0000256" key="5">
    <source>
        <dbReference type="ARBA" id="ARBA00022777"/>
    </source>
</evidence>
<comment type="function">
    <text evidence="10">Pyridoxal kinase involved in the salvage pathway of pyridoxal 5'-phosphate (PLP). Catalyzes the phosphorylation of pyridoxal to PLP.</text>
</comment>
<feature type="binding site" evidence="10">
    <location>
        <begin position="207"/>
        <end position="210"/>
    </location>
    <ligand>
        <name>ATP</name>
        <dbReference type="ChEBI" id="CHEBI:30616"/>
    </ligand>
</feature>
<dbReference type="EMBL" id="UGHR01000006">
    <property type="protein sequence ID" value="STR45924.1"/>
    <property type="molecule type" value="Genomic_DNA"/>
</dbReference>
<dbReference type="InterPro" id="IPR004625">
    <property type="entry name" value="PyrdxlKinase"/>
</dbReference>
<dbReference type="Proteomes" id="UP000295794">
    <property type="component" value="Unassembled WGS sequence"/>
</dbReference>
<comment type="catalytic activity">
    <reaction evidence="8 10">
        <text>pyridoxal + ATP = pyridoxal 5'-phosphate + ADP + H(+)</text>
        <dbReference type="Rhea" id="RHEA:10224"/>
        <dbReference type="ChEBI" id="CHEBI:15378"/>
        <dbReference type="ChEBI" id="CHEBI:17310"/>
        <dbReference type="ChEBI" id="CHEBI:30616"/>
        <dbReference type="ChEBI" id="CHEBI:456216"/>
        <dbReference type="ChEBI" id="CHEBI:597326"/>
        <dbReference type="EC" id="2.7.1.35"/>
    </reaction>
</comment>
<comment type="similarity">
    <text evidence="9 10">Belongs to the pyridoxine kinase family. PdxY subfamily.</text>
</comment>
<dbReference type="FunFam" id="3.40.1190.20:FF:000008">
    <property type="entry name" value="Pyridoxal kinase PdxY"/>
    <property type="match status" value="1"/>
</dbReference>
<keyword evidence="3 10" id="KW-0808">Transferase</keyword>
<dbReference type="GO" id="GO:0005524">
    <property type="term" value="F:ATP binding"/>
    <property type="evidence" value="ECO:0007669"/>
    <property type="project" value="UniProtKB-UniRule"/>
</dbReference>
<dbReference type="InterPro" id="IPR023685">
    <property type="entry name" value="Pyridoxal_kinase_PdxY"/>
</dbReference>
<dbReference type="SUPFAM" id="SSF53613">
    <property type="entry name" value="Ribokinase-like"/>
    <property type="match status" value="1"/>
</dbReference>
<sequence>MNILSIQSHVVFGHAGNSAAVFPMQCMGANVWPLHTVQFSNHTQYGHWAGMVMPEAQISELTAGIAQTGQLAQCNALLSGYIGSAAQGEHILAALQMLRAANPLAIYHCDPVMGHPLKGCIVAPGVAEFLIEKAIPEANIVSPNQLELEMIVGRSLSSLSEIVVACHEVLARGPQTILIKHLHYQSKDPACFEMLALSNDEAWLIRRPILAFDKEPVGVGDMTSALFLASLLTGKSISAALEHTTAAVYGVLLETASQSRYELAVVDARQEYTKPSHALQAIRLWPE</sequence>
<evidence type="ECO:0000256" key="10">
    <source>
        <dbReference type="HAMAP-Rule" id="MF_01639"/>
    </source>
</evidence>
<evidence type="ECO:0000256" key="9">
    <source>
        <dbReference type="ARBA" id="ARBA00061702"/>
    </source>
</evidence>
<dbReference type="Proteomes" id="UP000255108">
    <property type="component" value="Unassembled WGS sequence"/>
</dbReference>
<evidence type="ECO:0000313" key="13">
    <source>
        <dbReference type="EMBL" id="TCU83359.1"/>
    </source>
</evidence>
<evidence type="ECO:0000313" key="14">
    <source>
        <dbReference type="Proteomes" id="UP000255108"/>
    </source>
</evidence>
<feature type="binding site" evidence="10">
    <location>
        <position position="180"/>
    </location>
    <ligand>
        <name>ATP</name>
        <dbReference type="ChEBI" id="CHEBI:30616"/>
    </ligand>
</feature>
<evidence type="ECO:0000256" key="4">
    <source>
        <dbReference type="ARBA" id="ARBA00022741"/>
    </source>
</evidence>
<feature type="binding site" evidence="10">
    <location>
        <begin position="43"/>
        <end position="44"/>
    </location>
    <ligand>
        <name>substrate</name>
    </ligand>
</feature>
<dbReference type="GO" id="GO:0009443">
    <property type="term" value="P:pyridoxal 5'-phosphate salvage"/>
    <property type="evidence" value="ECO:0007669"/>
    <property type="project" value="UniProtKB-UniRule"/>
</dbReference>